<evidence type="ECO:0000256" key="1">
    <source>
        <dbReference type="SAM" id="MobiDB-lite"/>
    </source>
</evidence>
<dbReference type="OrthoDB" id="7543095at2759"/>
<name>A0A6P3X3P2_DINQU</name>
<gene>
    <name evidence="3" type="primary">LOC106743544</name>
</gene>
<dbReference type="AlphaFoldDB" id="A0A6P3X3P2"/>
<feature type="compositionally biased region" description="Basic and acidic residues" evidence="1">
    <location>
        <begin position="100"/>
        <end position="111"/>
    </location>
</feature>
<dbReference type="KEGG" id="dqu:106743544"/>
<sequence>MLENVRNYSDPRLLNRIGCSSGGKDAMSGLNVGRDINGRCFVSPPDRSPRSSSLGPLFPMARWGSRYRGRNASSKNASADQCAKLGTNKRRSASVGTSSRETRSSKDENSVKCRAMRSQGPRLLSSQKENKKDVKTAEHVPGHKGRLFSDETSDGTDDPIYNLRKEIRDWRASGQLNERLITEDETKEDVLRVDYGQVTAKNPTDPDVLPGLPSVVIRLT</sequence>
<organism evidence="2 3">
    <name type="scientific">Dinoponera quadriceps</name>
    <name type="common">South American ant</name>
    <dbReference type="NCBI Taxonomy" id="609295"/>
    <lineage>
        <taxon>Eukaryota</taxon>
        <taxon>Metazoa</taxon>
        <taxon>Ecdysozoa</taxon>
        <taxon>Arthropoda</taxon>
        <taxon>Hexapoda</taxon>
        <taxon>Insecta</taxon>
        <taxon>Pterygota</taxon>
        <taxon>Neoptera</taxon>
        <taxon>Endopterygota</taxon>
        <taxon>Hymenoptera</taxon>
        <taxon>Apocrita</taxon>
        <taxon>Aculeata</taxon>
        <taxon>Formicoidea</taxon>
        <taxon>Formicidae</taxon>
        <taxon>Ponerinae</taxon>
        <taxon>Ponerini</taxon>
        <taxon>Dinoponera</taxon>
    </lineage>
</organism>
<evidence type="ECO:0000313" key="3">
    <source>
        <dbReference type="RefSeq" id="XP_014472981.1"/>
    </source>
</evidence>
<protein>
    <submittedName>
        <fullName evidence="3">Uncharacterized protein LOC106743544</fullName>
    </submittedName>
</protein>
<keyword evidence="2" id="KW-1185">Reference proteome</keyword>
<evidence type="ECO:0000313" key="2">
    <source>
        <dbReference type="Proteomes" id="UP000515204"/>
    </source>
</evidence>
<reference evidence="3" key="1">
    <citation type="submission" date="2025-08" db="UniProtKB">
        <authorList>
            <consortium name="RefSeq"/>
        </authorList>
    </citation>
    <scope>IDENTIFICATION</scope>
</reference>
<proteinExistence type="predicted"/>
<dbReference type="Proteomes" id="UP000515204">
    <property type="component" value="Unplaced"/>
</dbReference>
<feature type="compositionally biased region" description="Basic and acidic residues" evidence="1">
    <location>
        <begin position="128"/>
        <end position="141"/>
    </location>
</feature>
<feature type="region of interest" description="Disordered" evidence="1">
    <location>
        <begin position="69"/>
        <end position="153"/>
    </location>
</feature>
<dbReference type="GeneID" id="106743544"/>
<accession>A0A6P3X3P2</accession>
<dbReference type="RefSeq" id="XP_014472981.1">
    <property type="nucleotide sequence ID" value="XM_014617495.1"/>
</dbReference>